<sequence>MKAVTPERQQLLIQSMQSTLRKLENGFKRMTEKEANTSLIKKRRDAVKIALDSLEHAWQGTEFSYEISDTLEARTVIAGILPSVIKQYENAKEGSPQKTLLERRIASIEAAINALDTISVKGDSNYVIKDEV</sequence>
<evidence type="ECO:0000313" key="1">
    <source>
        <dbReference type="EMBL" id="MBP1893846.1"/>
    </source>
</evidence>
<organism evidence="1 2">
    <name type="scientific">Paenibacillus lactis</name>
    <dbReference type="NCBI Taxonomy" id="228574"/>
    <lineage>
        <taxon>Bacteria</taxon>
        <taxon>Bacillati</taxon>
        <taxon>Bacillota</taxon>
        <taxon>Bacilli</taxon>
        <taxon>Bacillales</taxon>
        <taxon>Paenibacillaceae</taxon>
        <taxon>Paenibacillus</taxon>
    </lineage>
</organism>
<dbReference type="EMBL" id="JAGGKI010000006">
    <property type="protein sequence ID" value="MBP1893846.1"/>
    <property type="molecule type" value="Genomic_DNA"/>
</dbReference>
<comment type="caution">
    <text evidence="1">The sequence shown here is derived from an EMBL/GenBank/DDBJ whole genome shotgun (WGS) entry which is preliminary data.</text>
</comment>
<accession>A0ABS4FC73</accession>
<gene>
    <name evidence="1" type="ORF">J2Z18_002949</name>
</gene>
<protein>
    <submittedName>
        <fullName evidence="1">Uncharacterized protein</fullName>
    </submittedName>
</protein>
<evidence type="ECO:0000313" key="2">
    <source>
        <dbReference type="Proteomes" id="UP000706926"/>
    </source>
</evidence>
<dbReference type="GeneID" id="95404916"/>
<dbReference type="RefSeq" id="WP_007128051.1">
    <property type="nucleotide sequence ID" value="NZ_CP139098.1"/>
</dbReference>
<proteinExistence type="predicted"/>
<dbReference type="Proteomes" id="UP000706926">
    <property type="component" value="Unassembled WGS sequence"/>
</dbReference>
<name>A0ABS4FC73_9BACL</name>
<keyword evidence="2" id="KW-1185">Reference proteome</keyword>
<reference evidence="1 2" key="1">
    <citation type="submission" date="2021-03" db="EMBL/GenBank/DDBJ databases">
        <title>Genomic Encyclopedia of Type Strains, Phase IV (KMG-IV): sequencing the most valuable type-strain genomes for metagenomic binning, comparative biology and taxonomic classification.</title>
        <authorList>
            <person name="Goeker M."/>
        </authorList>
    </citation>
    <scope>NUCLEOTIDE SEQUENCE [LARGE SCALE GENOMIC DNA]</scope>
    <source>
        <strain evidence="1 2">DSM 15596</strain>
    </source>
</reference>